<sequence length="82" mass="9632">MLGKQKEKVQYEGIKGKMKFRACLKMAKTGTANFVGKLFFNVVQTKCFVLKPKEVCLKYSWWGKCEKTEYRKQAHLKDNLSY</sequence>
<dbReference type="EC" id="3.1.1.4" evidence="2"/>
<dbReference type="InterPro" id="IPR036444">
    <property type="entry name" value="PLipase_A2_dom_sf"/>
</dbReference>
<dbReference type="Proteomes" id="UP001359485">
    <property type="component" value="Unassembled WGS sequence"/>
</dbReference>
<dbReference type="SUPFAM" id="SSF48619">
    <property type="entry name" value="Phospholipase A2, PLA2"/>
    <property type="match status" value="1"/>
</dbReference>
<dbReference type="PANTHER" id="PTHR12253">
    <property type="entry name" value="RH14732P"/>
    <property type="match status" value="1"/>
</dbReference>
<dbReference type="EMBL" id="JAWJWF010000002">
    <property type="protein sequence ID" value="KAK6637293.1"/>
    <property type="molecule type" value="Genomic_DNA"/>
</dbReference>
<feature type="domain" description="Phospholipase A2-like central" evidence="6">
    <location>
        <begin position="17"/>
        <end position="50"/>
    </location>
</feature>
<name>A0ABR1B741_POLSC</name>
<keyword evidence="8" id="KW-1185">Reference proteome</keyword>
<evidence type="ECO:0000259" key="6">
    <source>
        <dbReference type="Pfam" id="PF05826"/>
    </source>
</evidence>
<evidence type="ECO:0000256" key="4">
    <source>
        <dbReference type="ARBA" id="ARBA00023098"/>
    </source>
</evidence>
<organism evidence="7 8">
    <name type="scientific">Polyplax serrata</name>
    <name type="common">Common mouse louse</name>
    <dbReference type="NCBI Taxonomy" id="468196"/>
    <lineage>
        <taxon>Eukaryota</taxon>
        <taxon>Metazoa</taxon>
        <taxon>Ecdysozoa</taxon>
        <taxon>Arthropoda</taxon>
        <taxon>Hexapoda</taxon>
        <taxon>Insecta</taxon>
        <taxon>Pterygota</taxon>
        <taxon>Neoptera</taxon>
        <taxon>Paraneoptera</taxon>
        <taxon>Psocodea</taxon>
        <taxon>Troctomorpha</taxon>
        <taxon>Phthiraptera</taxon>
        <taxon>Anoplura</taxon>
        <taxon>Polyplacidae</taxon>
        <taxon>Polyplax</taxon>
    </lineage>
</organism>
<keyword evidence="4" id="KW-0443">Lipid metabolism</keyword>
<evidence type="ECO:0000256" key="2">
    <source>
        <dbReference type="ARBA" id="ARBA00013278"/>
    </source>
</evidence>
<dbReference type="Pfam" id="PF05826">
    <property type="entry name" value="Phospholip_A2_2"/>
    <property type="match status" value="1"/>
</dbReference>
<proteinExistence type="predicted"/>
<dbReference type="InterPro" id="IPR016090">
    <property type="entry name" value="PLA2-like_dom"/>
</dbReference>
<dbReference type="Gene3D" id="1.20.90.10">
    <property type="entry name" value="Phospholipase A2 domain"/>
    <property type="match status" value="1"/>
</dbReference>
<evidence type="ECO:0000256" key="5">
    <source>
        <dbReference type="ARBA" id="ARBA00029903"/>
    </source>
</evidence>
<evidence type="ECO:0000256" key="1">
    <source>
        <dbReference type="ARBA" id="ARBA00001913"/>
    </source>
</evidence>
<evidence type="ECO:0000313" key="7">
    <source>
        <dbReference type="EMBL" id="KAK6637293.1"/>
    </source>
</evidence>
<protein>
    <recommendedName>
        <fullName evidence="2">phospholipase A2</fullName>
        <ecNumber evidence="2">3.1.1.4</ecNumber>
    </recommendedName>
    <alternativeName>
        <fullName evidence="5">Phosphatidylcholine 2-acylhydrolase</fullName>
    </alternativeName>
</protein>
<accession>A0ABR1B741</accession>
<reference evidence="7 8" key="1">
    <citation type="submission" date="2023-09" db="EMBL/GenBank/DDBJ databases">
        <title>Genomes of two closely related lineages of the louse Polyplax serrata with different host specificities.</title>
        <authorList>
            <person name="Martinu J."/>
            <person name="Tarabai H."/>
            <person name="Stefka J."/>
            <person name="Hypsa V."/>
        </authorList>
    </citation>
    <scope>NUCLEOTIDE SEQUENCE [LARGE SCALE GENOMIC DNA]</scope>
    <source>
        <strain evidence="7">98ZLc_SE</strain>
    </source>
</reference>
<evidence type="ECO:0000256" key="3">
    <source>
        <dbReference type="ARBA" id="ARBA00022963"/>
    </source>
</evidence>
<comment type="cofactor">
    <cofactor evidence="1">
        <name>Ca(2+)</name>
        <dbReference type="ChEBI" id="CHEBI:29108"/>
    </cofactor>
</comment>
<comment type="caution">
    <text evidence="7">The sequence shown here is derived from an EMBL/GenBank/DDBJ whole genome shotgun (WGS) entry which is preliminary data.</text>
</comment>
<evidence type="ECO:0000313" key="8">
    <source>
        <dbReference type="Proteomes" id="UP001359485"/>
    </source>
</evidence>
<keyword evidence="3" id="KW-0442">Lipid degradation</keyword>
<gene>
    <name evidence="7" type="ORF">RUM44_007707</name>
</gene>